<evidence type="ECO:0000313" key="5">
    <source>
        <dbReference type="EMBL" id="CAD8218669.1"/>
    </source>
</evidence>
<evidence type="ECO:0000256" key="3">
    <source>
        <dbReference type="PROSITE-ProRule" id="PRU00221"/>
    </source>
</evidence>
<dbReference type="Pfam" id="PF00400">
    <property type="entry name" value="WD40"/>
    <property type="match status" value="1"/>
</dbReference>
<dbReference type="PROSITE" id="PS50294">
    <property type="entry name" value="WD_REPEATS_REGION"/>
    <property type="match status" value="1"/>
</dbReference>
<keyword evidence="1 3" id="KW-0853">WD repeat</keyword>
<evidence type="ECO:0000256" key="1">
    <source>
        <dbReference type="ARBA" id="ARBA00022574"/>
    </source>
</evidence>
<dbReference type="AlphaFoldDB" id="A0A7R9SY13"/>
<keyword evidence="2" id="KW-0677">Repeat</keyword>
<feature type="repeat" description="WD" evidence="3">
    <location>
        <begin position="204"/>
        <end position="237"/>
    </location>
</feature>
<evidence type="ECO:0000256" key="2">
    <source>
        <dbReference type="ARBA" id="ARBA00022737"/>
    </source>
</evidence>
<evidence type="ECO:0008006" key="6">
    <source>
        <dbReference type="Google" id="ProtNLM"/>
    </source>
</evidence>
<dbReference type="PROSITE" id="PS50082">
    <property type="entry name" value="WD_REPEATS_2"/>
    <property type="match status" value="1"/>
</dbReference>
<dbReference type="SUPFAM" id="SSF50978">
    <property type="entry name" value="WD40 repeat-like"/>
    <property type="match status" value="1"/>
</dbReference>
<dbReference type="SMART" id="SM00320">
    <property type="entry name" value="WD40"/>
    <property type="match status" value="3"/>
</dbReference>
<gene>
    <name evidence="5" type="ORF">PPRO1472_LOCUS2117</name>
</gene>
<organism evidence="5">
    <name type="scientific">Pycnococcus provasolii</name>
    <dbReference type="NCBI Taxonomy" id="41880"/>
    <lineage>
        <taxon>Eukaryota</taxon>
        <taxon>Viridiplantae</taxon>
        <taxon>Chlorophyta</taxon>
        <taxon>Pseudoscourfieldiophyceae</taxon>
        <taxon>Pseudoscourfieldiales</taxon>
        <taxon>Pycnococcaceae</taxon>
        <taxon>Pycnococcus</taxon>
    </lineage>
</organism>
<dbReference type="InterPro" id="IPR051350">
    <property type="entry name" value="WD_repeat-ST_regulator"/>
</dbReference>
<dbReference type="InterPro" id="IPR015943">
    <property type="entry name" value="WD40/YVTN_repeat-like_dom_sf"/>
</dbReference>
<proteinExistence type="predicted"/>
<name>A0A7R9SY13_9CHLO</name>
<accession>A0A7R9SY13</accession>
<sequence length="237" mass="25416">MLALNLFPEGSSGEEKQEQEQEAGQEEEEEAGGVRGGEGSDRRRDDDDEGPPSRNSSSPEPSDDDDNDIPAVPMSTGEDKDVIVWPTSSAELVVTEPHAVTSICLSRCGRYLLAHLSSQKIHLHDLGSTPLARSTAAARGEAAVRAAESPTRIFSAHPRTQRRGCRYVLRACFGGACEELVASGGEDGIVYLWSRMTGELVYALHGHAGSVNAVAWCPATPHLFASASDDCTVRLWV</sequence>
<dbReference type="InterPro" id="IPR001680">
    <property type="entry name" value="WD40_rpt"/>
</dbReference>
<dbReference type="InterPro" id="IPR036322">
    <property type="entry name" value="WD40_repeat_dom_sf"/>
</dbReference>
<reference evidence="5" key="1">
    <citation type="submission" date="2021-01" db="EMBL/GenBank/DDBJ databases">
        <authorList>
            <person name="Corre E."/>
            <person name="Pelletier E."/>
            <person name="Niang G."/>
            <person name="Scheremetjew M."/>
            <person name="Finn R."/>
            <person name="Kale V."/>
            <person name="Holt S."/>
            <person name="Cochrane G."/>
            <person name="Meng A."/>
            <person name="Brown T."/>
            <person name="Cohen L."/>
        </authorList>
    </citation>
    <scope>NUCLEOTIDE SEQUENCE</scope>
    <source>
        <strain evidence="5">RCC251</strain>
    </source>
</reference>
<evidence type="ECO:0000256" key="4">
    <source>
        <dbReference type="SAM" id="MobiDB-lite"/>
    </source>
</evidence>
<dbReference type="EMBL" id="HBDW01003039">
    <property type="protein sequence ID" value="CAD8218669.1"/>
    <property type="molecule type" value="Transcribed_RNA"/>
</dbReference>
<dbReference type="PANTHER" id="PTHR22838">
    <property type="entry name" value="WD REPEAT PROTEIN 26-RELATED"/>
    <property type="match status" value="1"/>
</dbReference>
<dbReference type="PANTHER" id="PTHR22838:SF0">
    <property type="entry name" value="WD REPEAT-CONTAINING PROTEIN 26"/>
    <property type="match status" value="1"/>
</dbReference>
<feature type="compositionally biased region" description="Acidic residues" evidence="4">
    <location>
        <begin position="20"/>
        <end position="31"/>
    </location>
</feature>
<dbReference type="Gene3D" id="2.130.10.10">
    <property type="entry name" value="YVTN repeat-like/Quinoprotein amine dehydrogenase"/>
    <property type="match status" value="1"/>
</dbReference>
<feature type="region of interest" description="Disordered" evidence="4">
    <location>
        <begin position="1"/>
        <end position="80"/>
    </location>
</feature>
<protein>
    <recommendedName>
        <fullName evidence="6">Anaphase-promoting complex subunit 4 WD40 domain-containing protein</fullName>
    </recommendedName>
</protein>